<dbReference type="SUPFAM" id="SSF48371">
    <property type="entry name" value="ARM repeat"/>
    <property type="match status" value="1"/>
</dbReference>
<dbReference type="Pfam" id="PF25579">
    <property type="entry name" value="TPR_TRIP12_N"/>
    <property type="match status" value="1"/>
</dbReference>
<dbReference type="InterPro" id="IPR045322">
    <property type="entry name" value="HECTD1/TRIP12-like"/>
</dbReference>
<dbReference type="AlphaFoldDB" id="A0A103Y046"/>
<keyword evidence="7" id="KW-1185">Reference proteome</keyword>
<comment type="catalytic activity">
    <reaction evidence="1">
        <text>S-ubiquitinyl-[E2 ubiquitin-conjugating enzyme]-L-cysteine + [acceptor protein]-L-lysine = [E2 ubiquitin-conjugating enzyme]-L-cysteine + N(6)-ubiquitinyl-[acceptor protein]-L-lysine.</text>
        <dbReference type="EC" id="2.3.2.26"/>
    </reaction>
</comment>
<feature type="compositionally biased region" description="Basic and acidic residues" evidence="4">
    <location>
        <begin position="11"/>
        <end position="24"/>
    </location>
</feature>
<evidence type="ECO:0000256" key="4">
    <source>
        <dbReference type="SAM" id="MobiDB-lite"/>
    </source>
</evidence>
<dbReference type="GO" id="GO:0061630">
    <property type="term" value="F:ubiquitin protein ligase activity"/>
    <property type="evidence" value="ECO:0007669"/>
    <property type="project" value="UniProtKB-EC"/>
</dbReference>
<keyword evidence="3" id="KW-0808">Transferase</keyword>
<comment type="caution">
    <text evidence="6">The sequence shown here is derived from an EMBL/GenBank/DDBJ whole genome shotgun (WGS) entry which is preliminary data.</text>
</comment>
<evidence type="ECO:0000256" key="3">
    <source>
        <dbReference type="ARBA" id="ARBA00022679"/>
    </source>
</evidence>
<dbReference type="EC" id="2.3.2.26" evidence="2"/>
<evidence type="ECO:0000259" key="5">
    <source>
        <dbReference type="Pfam" id="PF25579"/>
    </source>
</evidence>
<evidence type="ECO:0000256" key="2">
    <source>
        <dbReference type="ARBA" id="ARBA00012485"/>
    </source>
</evidence>
<dbReference type="PANTHER" id="PTHR45670:SF10">
    <property type="entry name" value="E3 UBIQUITIN-PROTEIN LIGASE UPL4"/>
    <property type="match status" value="1"/>
</dbReference>
<feature type="non-terminal residue" evidence="6">
    <location>
        <position position="214"/>
    </location>
</feature>
<dbReference type="EMBL" id="LEKV01003403">
    <property type="protein sequence ID" value="KVI00006.1"/>
    <property type="molecule type" value="Genomic_DNA"/>
</dbReference>
<dbReference type="InterPro" id="IPR011989">
    <property type="entry name" value="ARM-like"/>
</dbReference>
<reference evidence="6 7" key="1">
    <citation type="journal article" date="2016" name="Sci. Rep.">
        <title>The genome sequence of the outbreeding globe artichoke constructed de novo incorporating a phase-aware low-pass sequencing strategy of F1 progeny.</title>
        <authorList>
            <person name="Scaglione D."/>
            <person name="Reyes-Chin-Wo S."/>
            <person name="Acquadro A."/>
            <person name="Froenicke L."/>
            <person name="Portis E."/>
            <person name="Beitel C."/>
            <person name="Tirone M."/>
            <person name="Mauro R."/>
            <person name="Lo Monaco A."/>
            <person name="Mauromicale G."/>
            <person name="Faccioli P."/>
            <person name="Cattivelli L."/>
            <person name="Rieseberg L."/>
            <person name="Michelmore R."/>
            <person name="Lanteri S."/>
        </authorList>
    </citation>
    <scope>NUCLEOTIDE SEQUENCE [LARGE SCALE GENOMIC DNA]</scope>
    <source>
        <strain evidence="6">2C</strain>
    </source>
</reference>
<dbReference type="InterPro" id="IPR057948">
    <property type="entry name" value="TPR_TRIP12_N"/>
</dbReference>
<dbReference type="InterPro" id="IPR016024">
    <property type="entry name" value="ARM-type_fold"/>
</dbReference>
<feature type="region of interest" description="Disordered" evidence="4">
    <location>
        <begin position="1"/>
        <end position="83"/>
    </location>
</feature>
<dbReference type="Proteomes" id="UP000243975">
    <property type="component" value="Unassembled WGS sequence"/>
</dbReference>
<feature type="domain" description="E3 ubiquitin-protein ligase TRIP12-like TPR repeats" evidence="5">
    <location>
        <begin position="7"/>
        <end position="214"/>
    </location>
</feature>
<dbReference type="Gene3D" id="1.25.10.10">
    <property type="entry name" value="Leucine-rich Repeat Variant"/>
    <property type="match status" value="1"/>
</dbReference>
<name>A0A103Y046_CYNCS</name>
<protein>
    <recommendedName>
        <fullName evidence="2">HECT-type E3 ubiquitin transferase</fullName>
        <ecNumber evidence="2">2.3.2.26</ecNumber>
    </recommendedName>
</protein>
<dbReference type="GO" id="GO:0043161">
    <property type="term" value="P:proteasome-mediated ubiquitin-dependent protein catabolic process"/>
    <property type="evidence" value="ECO:0007669"/>
    <property type="project" value="TreeGrafter"/>
</dbReference>
<evidence type="ECO:0000256" key="1">
    <source>
        <dbReference type="ARBA" id="ARBA00000885"/>
    </source>
</evidence>
<dbReference type="Gramene" id="KVI00006">
    <property type="protein sequence ID" value="KVI00006"/>
    <property type="gene ID" value="Ccrd_021771"/>
</dbReference>
<evidence type="ECO:0000313" key="6">
    <source>
        <dbReference type="EMBL" id="KVI00006.1"/>
    </source>
</evidence>
<sequence>MKSMGNRGHKRTETVDELPADKRTCSSLEFRPSSSTSPVQTPTTSVNQTHDHDMETSSSASGSGRTDEDKDSAYGSCDSDEMGDAEHIRNRHAILDYQRQRLSGDQVKFKRVLSNLNEEIEESAQQAALMELCEILSFCTDSSLSSLMADSLSPILIKLARHESNPEIMLLSIRALTYLCDIYPRSAGFIVRHDGVTALCQRLLAIEYVDVAEQ</sequence>
<feature type="compositionally biased region" description="Low complexity" evidence="4">
    <location>
        <begin position="32"/>
        <end position="46"/>
    </location>
</feature>
<accession>A0A103Y046</accession>
<gene>
    <name evidence="6" type="ORF">Ccrd_021771</name>
</gene>
<evidence type="ECO:0000313" key="7">
    <source>
        <dbReference type="Proteomes" id="UP000243975"/>
    </source>
</evidence>
<dbReference type="STRING" id="59895.A0A103Y046"/>
<proteinExistence type="predicted"/>
<dbReference type="PANTHER" id="PTHR45670">
    <property type="entry name" value="E3 UBIQUITIN-PROTEIN LIGASE TRIP12"/>
    <property type="match status" value="1"/>
</dbReference>
<dbReference type="GO" id="GO:0000209">
    <property type="term" value="P:protein polyubiquitination"/>
    <property type="evidence" value="ECO:0007669"/>
    <property type="project" value="TreeGrafter"/>
</dbReference>
<organism evidence="6 7">
    <name type="scientific">Cynara cardunculus var. scolymus</name>
    <name type="common">Globe artichoke</name>
    <name type="synonym">Cynara scolymus</name>
    <dbReference type="NCBI Taxonomy" id="59895"/>
    <lineage>
        <taxon>Eukaryota</taxon>
        <taxon>Viridiplantae</taxon>
        <taxon>Streptophyta</taxon>
        <taxon>Embryophyta</taxon>
        <taxon>Tracheophyta</taxon>
        <taxon>Spermatophyta</taxon>
        <taxon>Magnoliopsida</taxon>
        <taxon>eudicotyledons</taxon>
        <taxon>Gunneridae</taxon>
        <taxon>Pentapetalae</taxon>
        <taxon>asterids</taxon>
        <taxon>campanulids</taxon>
        <taxon>Asterales</taxon>
        <taxon>Asteraceae</taxon>
        <taxon>Carduoideae</taxon>
        <taxon>Cardueae</taxon>
        <taxon>Carduinae</taxon>
        <taxon>Cynara</taxon>
    </lineage>
</organism>